<keyword evidence="3" id="KW-1185">Reference proteome</keyword>
<comment type="caution">
    <text evidence="2">The sequence shown here is derived from an EMBL/GenBank/DDBJ whole genome shotgun (WGS) entry which is preliminary data.</text>
</comment>
<gene>
    <name evidence="2" type="ORF">STAS_09489</name>
</gene>
<protein>
    <submittedName>
        <fullName evidence="2">Keratin</fullName>
    </submittedName>
</protein>
<feature type="compositionally biased region" description="Gly residues" evidence="1">
    <location>
        <begin position="160"/>
        <end position="171"/>
    </location>
</feature>
<accession>A0A5A7PL45</accession>
<evidence type="ECO:0000313" key="3">
    <source>
        <dbReference type="Proteomes" id="UP000325081"/>
    </source>
</evidence>
<evidence type="ECO:0000313" key="2">
    <source>
        <dbReference type="EMBL" id="GER33356.1"/>
    </source>
</evidence>
<evidence type="ECO:0000256" key="1">
    <source>
        <dbReference type="SAM" id="MobiDB-lite"/>
    </source>
</evidence>
<feature type="region of interest" description="Disordered" evidence="1">
    <location>
        <begin position="1"/>
        <end position="77"/>
    </location>
</feature>
<name>A0A5A7PL45_STRAF</name>
<feature type="region of interest" description="Disordered" evidence="1">
    <location>
        <begin position="140"/>
        <end position="171"/>
    </location>
</feature>
<proteinExistence type="predicted"/>
<feature type="compositionally biased region" description="Basic and acidic residues" evidence="1">
    <location>
        <begin position="24"/>
        <end position="60"/>
    </location>
</feature>
<dbReference type="Proteomes" id="UP000325081">
    <property type="component" value="Unassembled WGS sequence"/>
</dbReference>
<reference evidence="3" key="1">
    <citation type="journal article" date="2019" name="Curr. Biol.">
        <title>Genome Sequence of Striga asiatica Provides Insight into the Evolution of Plant Parasitism.</title>
        <authorList>
            <person name="Yoshida S."/>
            <person name="Kim S."/>
            <person name="Wafula E.K."/>
            <person name="Tanskanen J."/>
            <person name="Kim Y.M."/>
            <person name="Honaas L."/>
            <person name="Yang Z."/>
            <person name="Spallek T."/>
            <person name="Conn C.E."/>
            <person name="Ichihashi Y."/>
            <person name="Cheong K."/>
            <person name="Cui S."/>
            <person name="Der J.P."/>
            <person name="Gundlach H."/>
            <person name="Jiao Y."/>
            <person name="Hori C."/>
            <person name="Ishida J.K."/>
            <person name="Kasahara H."/>
            <person name="Kiba T."/>
            <person name="Kim M.S."/>
            <person name="Koo N."/>
            <person name="Laohavisit A."/>
            <person name="Lee Y.H."/>
            <person name="Lumba S."/>
            <person name="McCourt P."/>
            <person name="Mortimer J.C."/>
            <person name="Mutuku J.M."/>
            <person name="Nomura T."/>
            <person name="Sasaki-Sekimoto Y."/>
            <person name="Seto Y."/>
            <person name="Wang Y."/>
            <person name="Wakatake T."/>
            <person name="Sakakibara H."/>
            <person name="Demura T."/>
            <person name="Yamaguchi S."/>
            <person name="Yoneyama K."/>
            <person name="Manabe R.I."/>
            <person name="Nelson D.C."/>
            <person name="Schulman A.H."/>
            <person name="Timko M.P."/>
            <person name="dePamphilis C.W."/>
            <person name="Choi D."/>
            <person name="Shirasu K."/>
        </authorList>
    </citation>
    <scope>NUCLEOTIDE SEQUENCE [LARGE SCALE GENOMIC DNA]</scope>
    <source>
        <strain evidence="3">cv. UVA1</strain>
    </source>
</reference>
<feature type="compositionally biased region" description="Basic residues" evidence="1">
    <location>
        <begin position="7"/>
        <end position="23"/>
    </location>
</feature>
<dbReference type="EMBL" id="BKCP01004738">
    <property type="protein sequence ID" value="GER33356.1"/>
    <property type="molecule type" value="Genomic_DNA"/>
</dbReference>
<dbReference type="SMR" id="A0A5A7PL45"/>
<organism evidence="2 3">
    <name type="scientific">Striga asiatica</name>
    <name type="common">Asiatic witchweed</name>
    <name type="synonym">Buchnera asiatica</name>
    <dbReference type="NCBI Taxonomy" id="4170"/>
    <lineage>
        <taxon>Eukaryota</taxon>
        <taxon>Viridiplantae</taxon>
        <taxon>Streptophyta</taxon>
        <taxon>Embryophyta</taxon>
        <taxon>Tracheophyta</taxon>
        <taxon>Spermatophyta</taxon>
        <taxon>Magnoliopsida</taxon>
        <taxon>eudicotyledons</taxon>
        <taxon>Gunneridae</taxon>
        <taxon>Pentapetalae</taxon>
        <taxon>asterids</taxon>
        <taxon>lamiids</taxon>
        <taxon>Lamiales</taxon>
        <taxon>Orobanchaceae</taxon>
        <taxon>Buchnereae</taxon>
        <taxon>Striga</taxon>
    </lineage>
</organism>
<sequence length="171" mass="19172">MLVPQKGRNRSYRTLIRRTHSHRRKEDYGKLQKERRGELDQEERELRKKLEEKKDKESKTSKANKGVDAGKSSKKQSGVTVCLEDWKVLGADDHPTMPIAGVLQKCRRRPRQEYGAGKSHLKLNINGELKKNLSFHLITPTGRGKPEAAGFSGVCDTEGAGDGGSDFGRES</sequence>
<dbReference type="AlphaFoldDB" id="A0A5A7PL45"/>